<evidence type="ECO:0000256" key="6">
    <source>
        <dbReference type="ARBA" id="ARBA00022723"/>
    </source>
</evidence>
<feature type="domain" description="Peptidase S8/S53" evidence="13">
    <location>
        <begin position="164"/>
        <end position="410"/>
    </location>
</feature>
<keyword evidence="12" id="KW-0732">Signal</keyword>
<evidence type="ECO:0000256" key="1">
    <source>
        <dbReference type="ARBA" id="ARBA00001913"/>
    </source>
</evidence>
<dbReference type="CDD" id="cd07477">
    <property type="entry name" value="Peptidases_S8_Subtilisin_subset"/>
    <property type="match status" value="1"/>
</dbReference>
<dbReference type="InterPro" id="IPR007280">
    <property type="entry name" value="Peptidase_C_arc/bac"/>
</dbReference>
<dbReference type="SUPFAM" id="SSF52743">
    <property type="entry name" value="Subtilisin-like"/>
    <property type="match status" value="1"/>
</dbReference>
<dbReference type="SUPFAM" id="SSF89260">
    <property type="entry name" value="Collagen-binding domain"/>
    <property type="match status" value="1"/>
</dbReference>
<dbReference type="InterPro" id="IPR000209">
    <property type="entry name" value="Peptidase_S8/S53_dom"/>
</dbReference>
<evidence type="ECO:0000256" key="7">
    <source>
        <dbReference type="ARBA" id="ARBA00022801"/>
    </source>
</evidence>
<comment type="cofactor">
    <cofactor evidence="1">
        <name>Ca(2+)</name>
        <dbReference type="ChEBI" id="CHEBI:29108"/>
    </cofactor>
</comment>
<evidence type="ECO:0000256" key="4">
    <source>
        <dbReference type="ARBA" id="ARBA00022525"/>
    </source>
</evidence>
<dbReference type="InterPro" id="IPR050131">
    <property type="entry name" value="Peptidase_S8_subtilisin-like"/>
</dbReference>
<evidence type="ECO:0000256" key="5">
    <source>
        <dbReference type="ARBA" id="ARBA00022670"/>
    </source>
</evidence>
<evidence type="ECO:0000259" key="13">
    <source>
        <dbReference type="Pfam" id="PF00082"/>
    </source>
</evidence>
<dbReference type="PROSITE" id="PS00136">
    <property type="entry name" value="SUBTILASE_ASP"/>
    <property type="match status" value="1"/>
</dbReference>
<proteinExistence type="inferred from homology"/>
<dbReference type="Gene3D" id="2.60.120.380">
    <property type="match status" value="4"/>
</dbReference>
<keyword evidence="6" id="KW-0479">Metal-binding</keyword>
<name>A0ABX8FCG3_9BACI</name>
<feature type="domain" description="Peptidase C-terminal archaeal/bacterial" evidence="14">
    <location>
        <begin position="1094"/>
        <end position="1160"/>
    </location>
</feature>
<dbReference type="PANTHER" id="PTHR43806:SF11">
    <property type="entry name" value="CEREVISIN-RELATED"/>
    <property type="match status" value="1"/>
</dbReference>
<dbReference type="RefSeq" id="WP_214476270.1">
    <property type="nucleotide sequence ID" value="NZ_CP071709.1"/>
</dbReference>
<dbReference type="InterPro" id="IPR023828">
    <property type="entry name" value="Peptidase_S8_Ser-AS"/>
</dbReference>
<keyword evidence="8 10" id="KW-0720">Serine protease</keyword>
<dbReference type="InterPro" id="IPR015500">
    <property type="entry name" value="Peptidase_S8_subtilisin-rel"/>
</dbReference>
<evidence type="ECO:0000256" key="12">
    <source>
        <dbReference type="SAM" id="SignalP"/>
    </source>
</evidence>
<evidence type="ECO:0000256" key="2">
    <source>
        <dbReference type="ARBA" id="ARBA00004613"/>
    </source>
</evidence>
<dbReference type="InterPro" id="IPR022398">
    <property type="entry name" value="Peptidase_S8_His-AS"/>
</dbReference>
<feature type="domain" description="Fervidolysin-like N-terminal prodomain" evidence="15">
    <location>
        <begin position="57"/>
        <end position="125"/>
    </location>
</feature>
<protein>
    <submittedName>
        <fullName evidence="16">S8 family serine peptidase</fullName>
    </submittedName>
</protein>
<evidence type="ECO:0000256" key="11">
    <source>
        <dbReference type="RuleBase" id="RU003355"/>
    </source>
</evidence>
<feature type="signal peptide" evidence="12">
    <location>
        <begin position="1"/>
        <end position="30"/>
    </location>
</feature>
<keyword evidence="17" id="KW-1185">Reference proteome</keyword>
<feature type="chain" id="PRO_5045541288" evidence="12">
    <location>
        <begin position="31"/>
        <end position="1176"/>
    </location>
</feature>
<comment type="subcellular location">
    <subcellularLocation>
        <location evidence="2">Secreted</location>
    </subcellularLocation>
</comment>
<dbReference type="Gene3D" id="3.40.50.200">
    <property type="entry name" value="Peptidase S8/S53 domain"/>
    <property type="match status" value="1"/>
</dbReference>
<organism evidence="16 17">
    <name type="scientific">Cytobacillus gottheilii</name>
    <dbReference type="NCBI Taxonomy" id="859144"/>
    <lineage>
        <taxon>Bacteria</taxon>
        <taxon>Bacillati</taxon>
        <taxon>Bacillota</taxon>
        <taxon>Bacilli</taxon>
        <taxon>Bacillales</taxon>
        <taxon>Bacillaceae</taxon>
        <taxon>Cytobacillus</taxon>
    </lineage>
</organism>
<sequence length="1176" mass="128286">MKKSMKKKGLAVGLAATLAVSTMMPGLSFAAEKGIGEKTYEQLERFNLKLGDVKTSQLTKGEEKAFAENQLVVKYTSPITSSEHRKAGGKLLKRFSTLGYDVIEVQGKRELQEVAQAYAALPNVTSISRSAYVKRLGAIDPKTSDMYHLKNLNVAKAQSLAGKNKVKVAVIDTGVDASHPELKNQIIANKNAMDPVKKGLADSHGTHVAGIIAAEKNNGIGGYGIAPNADIISIDVFNRAMTVTDYTIAEGILEAIRQKADVINMSLGSYASSPLLKEAVKKAVDSGIVVVAAAGNDGADILNYPASYEGVISVGATNASNQLAYFSTYGPSVDVVAPGDQVYSSVFDAGKGSSFVNMSGTSMASPVVAGAAALLLSKHPDLTPYQVNYILTKTAKDLGTKGYDTKYGHGQIDLEKMLSFDPKKIPADPAVKGADILSKAKDLGSFETATEASGKFVKLNQEDLYKVELNKDEYLDVTLEGSSKYDLKFELQFFKDGAKTPDSVLEVNDAAQGSTEGTLFKAPENGTLVVKVKDSYGNYNEAGQSAYKLSLGKSLALPEDTNTYETPEVIESLPFESGLVNYYTDESLLAGEDSESADEEMEYAEEAMPGDSDYFRFTIPGNEEDGMKMVKIDLSDVPGIDPTIILHTIENMDGEEYQYEMDSAMDNGFGKGETLSFSAYPGQEFVAEVTNKSYYFDPIMILLGGGMEMDLNRSFSSQTPYELSLDIQDVTADEDGIPDLIGMSPEDMLFEGDFAGFEEAKKELRSKALSSSYKIASEEEAEVDEYSQMIMDAAIPFAENEANTGYLQTMGDEDWYAFTPEQSGLFDVKMDTTNGYAPTGMDIVKYDKESQGFTYVYSNASFSLTSMSINDQFSVGLQAGETYYFVAIDQNYRAKFDPYRFTVKPLVKNVADQFETNDTFEDAVKVTTKAITGNYASVGDIDMYYFKPGKESVYNVSVKPGTIPAKYKNVPTIHKSDIDPILAVIEDTNGNGKMDLEEQANMTLVDSAMYNEEERISFRSKKNAGYFFLTADYTGTNSPVVPYVFNIDEVKQKDEDSTSVVKNNIPSKPIALNRPAKDRYYAYGYMNMTANKPDTDYYKLSLSKNSKLTLSLELPSDLDGKVTVYNAKGQSVATADYYGKGDAESLPLNLKKGTYYIKVEDVQGGASSQPYKLILK</sequence>
<dbReference type="Pfam" id="PF22148">
    <property type="entry name" value="Fervidolysin_NPro-like"/>
    <property type="match status" value="1"/>
</dbReference>
<dbReference type="EMBL" id="CP071709">
    <property type="protein sequence ID" value="QVY61237.1"/>
    <property type="molecule type" value="Genomic_DNA"/>
</dbReference>
<dbReference type="PROSITE" id="PS00138">
    <property type="entry name" value="SUBTILASE_SER"/>
    <property type="match status" value="1"/>
</dbReference>
<evidence type="ECO:0000256" key="8">
    <source>
        <dbReference type="ARBA" id="ARBA00022825"/>
    </source>
</evidence>
<dbReference type="PANTHER" id="PTHR43806">
    <property type="entry name" value="PEPTIDASE S8"/>
    <property type="match status" value="1"/>
</dbReference>
<comment type="similarity">
    <text evidence="3 10 11">Belongs to the peptidase S8 family.</text>
</comment>
<evidence type="ECO:0000259" key="15">
    <source>
        <dbReference type="Pfam" id="PF22148"/>
    </source>
</evidence>
<feature type="active site" description="Charge relay system" evidence="10">
    <location>
        <position position="172"/>
    </location>
</feature>
<dbReference type="InterPro" id="IPR036852">
    <property type="entry name" value="Peptidase_S8/S53_dom_sf"/>
</dbReference>
<evidence type="ECO:0000256" key="10">
    <source>
        <dbReference type="PROSITE-ProRule" id="PRU01240"/>
    </source>
</evidence>
<accession>A0ABX8FCG3</accession>
<dbReference type="InterPro" id="IPR034202">
    <property type="entry name" value="Subtilisin_Carlsberg-like"/>
</dbReference>
<evidence type="ECO:0000256" key="3">
    <source>
        <dbReference type="ARBA" id="ARBA00011073"/>
    </source>
</evidence>
<evidence type="ECO:0000256" key="9">
    <source>
        <dbReference type="ARBA" id="ARBA00022837"/>
    </source>
</evidence>
<keyword evidence="7 10" id="KW-0378">Hydrolase</keyword>
<dbReference type="PROSITE" id="PS51892">
    <property type="entry name" value="SUBTILASE"/>
    <property type="match status" value="1"/>
</dbReference>
<evidence type="ECO:0000259" key="14">
    <source>
        <dbReference type="Pfam" id="PF04151"/>
    </source>
</evidence>
<gene>
    <name evidence="16" type="ORF">J1899_20110</name>
</gene>
<dbReference type="Proteomes" id="UP000679247">
    <property type="component" value="Chromosome"/>
</dbReference>
<keyword evidence="5 10" id="KW-0645">Protease</keyword>
<reference evidence="16 17" key="1">
    <citation type="submission" date="2021-03" db="EMBL/GenBank/DDBJ databases">
        <title>The first data on the complete genome of the tetrodotoxin-producing bacterium.</title>
        <authorList>
            <person name="Melnikova D.I."/>
            <person name="Nijland R."/>
            <person name="Magarlamov T.Y."/>
        </authorList>
    </citation>
    <scope>NUCLEOTIDE SEQUENCE [LARGE SCALE GENOMIC DNA]</scope>
    <source>
        <strain evidence="16 17">1839</strain>
    </source>
</reference>
<feature type="active site" description="Charge relay system" evidence="10">
    <location>
        <position position="362"/>
    </location>
</feature>
<keyword evidence="4" id="KW-0964">Secreted</keyword>
<feature type="active site" description="Charge relay system" evidence="10">
    <location>
        <position position="204"/>
    </location>
</feature>
<dbReference type="Pfam" id="PF04151">
    <property type="entry name" value="PPC"/>
    <property type="match status" value="1"/>
</dbReference>
<keyword evidence="9" id="KW-0106">Calcium</keyword>
<dbReference type="PROSITE" id="PS00137">
    <property type="entry name" value="SUBTILASE_HIS"/>
    <property type="match status" value="1"/>
</dbReference>
<dbReference type="PRINTS" id="PR00723">
    <property type="entry name" value="SUBTILISIN"/>
</dbReference>
<dbReference type="InterPro" id="IPR054399">
    <property type="entry name" value="Fervidolysin-like_N_prodom"/>
</dbReference>
<evidence type="ECO:0000313" key="16">
    <source>
        <dbReference type="EMBL" id="QVY61237.1"/>
    </source>
</evidence>
<evidence type="ECO:0000313" key="17">
    <source>
        <dbReference type="Proteomes" id="UP000679247"/>
    </source>
</evidence>
<dbReference type="Pfam" id="PF00082">
    <property type="entry name" value="Peptidase_S8"/>
    <property type="match status" value="1"/>
</dbReference>
<dbReference type="InterPro" id="IPR023827">
    <property type="entry name" value="Peptidase_S8_Asp-AS"/>
</dbReference>